<dbReference type="PROSITE" id="PS00557">
    <property type="entry name" value="FMN_HYDROXY_ACID_DH_1"/>
    <property type="match status" value="1"/>
</dbReference>
<feature type="binding site" evidence="7">
    <location>
        <begin position="336"/>
        <end position="337"/>
    </location>
    <ligand>
        <name>FMN</name>
        <dbReference type="ChEBI" id="CHEBI:58210"/>
    </ligand>
</feature>
<dbReference type="AlphaFoldDB" id="M1VB89"/>
<protein>
    <submittedName>
        <fullName evidence="9">Putative (S)-mandelate dehydrogenase</fullName>
    </submittedName>
</protein>
<feature type="binding site" evidence="7">
    <location>
        <position position="136"/>
    </location>
    <ligand>
        <name>glyoxylate</name>
        <dbReference type="ChEBI" id="CHEBI:36655"/>
    </ligand>
</feature>
<evidence type="ECO:0000313" key="9">
    <source>
        <dbReference type="EMBL" id="BAM93325.1"/>
    </source>
</evidence>
<evidence type="ECO:0000256" key="2">
    <source>
        <dbReference type="ARBA" id="ARBA00022630"/>
    </source>
</evidence>
<feature type="binding site" evidence="7">
    <location>
        <position position="171"/>
    </location>
    <ligand>
        <name>glyoxylate</name>
        <dbReference type="ChEBI" id="CHEBI:36655"/>
    </ligand>
</feature>
<evidence type="ECO:0000256" key="6">
    <source>
        <dbReference type="PIRSR" id="PIRSR000138-1"/>
    </source>
</evidence>
<evidence type="ECO:0000256" key="5">
    <source>
        <dbReference type="ARBA" id="ARBA00024042"/>
    </source>
</evidence>
<evidence type="ECO:0000256" key="7">
    <source>
        <dbReference type="PIRSR" id="PIRSR000138-2"/>
    </source>
</evidence>
<dbReference type="GO" id="GO:0010181">
    <property type="term" value="F:FMN binding"/>
    <property type="evidence" value="ECO:0007669"/>
    <property type="project" value="InterPro"/>
</dbReference>
<dbReference type="PANTHER" id="PTHR10578:SF107">
    <property type="entry name" value="2-HYDROXYACID OXIDASE 1"/>
    <property type="match status" value="1"/>
</dbReference>
<proteinExistence type="inferred from homology"/>
<dbReference type="InterPro" id="IPR013785">
    <property type="entry name" value="Aldolase_TIM"/>
</dbReference>
<feature type="binding site" evidence="7">
    <location>
        <position position="258"/>
    </location>
    <ligand>
        <name>FMN</name>
        <dbReference type="ChEBI" id="CHEBI:58210"/>
    </ligand>
</feature>
<feature type="domain" description="FMN hydroxy acid dehydrogenase" evidence="8">
    <location>
        <begin position="5"/>
        <end position="387"/>
    </location>
</feature>
<dbReference type="SUPFAM" id="SSF51395">
    <property type="entry name" value="FMN-linked oxidoreductases"/>
    <property type="match status" value="1"/>
</dbReference>
<evidence type="ECO:0000256" key="4">
    <source>
        <dbReference type="ARBA" id="ARBA00023002"/>
    </source>
</evidence>
<feature type="binding site" evidence="7">
    <location>
        <position position="113"/>
    </location>
    <ligand>
        <name>FMN</name>
        <dbReference type="ChEBI" id="CHEBI:58210"/>
    </ligand>
</feature>
<keyword evidence="2 7" id="KW-0285">Flavoprotein</keyword>
<dbReference type="InterPro" id="IPR008259">
    <property type="entry name" value="FMN_hydac_DH_AS"/>
</dbReference>
<comment type="similarity">
    <text evidence="5">Belongs to the FMN-dependent alpha-hydroxy acid dehydrogenase family.</text>
</comment>
<evidence type="ECO:0000256" key="3">
    <source>
        <dbReference type="ARBA" id="ARBA00022643"/>
    </source>
</evidence>
<feature type="binding site" evidence="7">
    <location>
        <begin position="84"/>
        <end position="86"/>
    </location>
    <ligand>
        <name>FMN</name>
        <dbReference type="ChEBI" id="CHEBI:58210"/>
    </ligand>
</feature>
<keyword evidence="4" id="KW-0560">Oxidoreductase</keyword>
<feature type="binding site" evidence="7">
    <location>
        <position position="134"/>
    </location>
    <ligand>
        <name>FMN</name>
        <dbReference type="ChEBI" id="CHEBI:58210"/>
    </ligand>
</feature>
<comment type="cofactor">
    <cofactor evidence="1">
        <name>FMN</name>
        <dbReference type="ChEBI" id="CHEBI:58210"/>
    </cofactor>
</comment>
<feature type="binding site" evidence="7">
    <location>
        <position position="280"/>
    </location>
    <ligand>
        <name>FMN</name>
        <dbReference type="ChEBI" id="CHEBI:58210"/>
    </ligand>
</feature>
<dbReference type="EMBL" id="AB744215">
    <property type="protein sequence ID" value="BAM93325.1"/>
    <property type="molecule type" value="Genomic_DNA"/>
</dbReference>
<feature type="binding site" evidence="7">
    <location>
        <position position="282"/>
    </location>
    <ligand>
        <name>glyoxylate</name>
        <dbReference type="ChEBI" id="CHEBI:36655"/>
    </ligand>
</feature>
<accession>M1VB89</accession>
<sequence length="388" mass="42331">MWNQRGVSEACSIDELRSLAKRMLPGGIFDFFDGAAEDEISLEENIQAFRRLKLVPRPLRDVSSIDPSTTILGKRSELPVAIAPTGGPNFGRHGSDVAIARAAVSAGIPYTLSTSATASIERIAREAPGRLWFQAYILRNREFLNGLLDRALAADFEALMITVDLPVGGKRERDARNRMSFPFRFSPRHLRDFAFHPRWLLAMARHGMPMVENLIGLETQQTNASRIASSVGRSYDPSFDWDRLKEMRDNWPRRMIVKGILHPEDADRLASMGFEAIVVSNHGGRQLDGTVAPIDALPSIVGAVGGRAEVWMDGGVRRGSDILKACALGAKAVLIGRATLFGAFAGLEAGAARAITILADEFERTMQLCGAGSIGEIGSGLIYRSNRS</sequence>
<evidence type="ECO:0000256" key="1">
    <source>
        <dbReference type="ARBA" id="ARBA00001917"/>
    </source>
</evidence>
<dbReference type="PROSITE" id="PS51349">
    <property type="entry name" value="FMN_HYDROXY_ACID_DH_2"/>
    <property type="match status" value="1"/>
</dbReference>
<evidence type="ECO:0000259" key="8">
    <source>
        <dbReference type="PROSITE" id="PS51349"/>
    </source>
</evidence>
<feature type="binding site" evidence="7">
    <location>
        <position position="162"/>
    </location>
    <ligand>
        <name>FMN</name>
        <dbReference type="ChEBI" id="CHEBI:58210"/>
    </ligand>
</feature>
<reference evidence="9" key="1">
    <citation type="journal article" date="2013" name="Appl. Environ. Microbiol.">
        <title>Bacterial Cytochrome P450 System Catabolizing the Fusarium Toxin Deoxynivalenol.</title>
        <authorList>
            <person name="Ito M."/>
            <person name="Sato I."/>
            <person name="Ishizaka M."/>
            <person name="Yoshida S."/>
            <person name="Koitabashi M."/>
            <person name="Yoshida S."/>
            <person name="Tsushima S."/>
        </authorList>
    </citation>
    <scope>NUCLEOTIDE SEQUENCE</scope>
    <source>
        <strain evidence="9">KSM1</strain>
    </source>
</reference>
<dbReference type="Gene3D" id="3.20.20.70">
    <property type="entry name" value="Aldolase class I"/>
    <property type="match status" value="1"/>
</dbReference>
<feature type="binding site" evidence="7">
    <location>
        <begin position="313"/>
        <end position="317"/>
    </location>
    <ligand>
        <name>FMN</name>
        <dbReference type="ChEBI" id="CHEBI:58210"/>
    </ligand>
</feature>
<dbReference type="Pfam" id="PF01070">
    <property type="entry name" value="FMN_dh"/>
    <property type="match status" value="1"/>
</dbReference>
<dbReference type="GO" id="GO:0016614">
    <property type="term" value="F:oxidoreductase activity, acting on CH-OH group of donors"/>
    <property type="evidence" value="ECO:0007669"/>
    <property type="project" value="UniProtKB-ARBA"/>
</dbReference>
<dbReference type="CDD" id="cd02809">
    <property type="entry name" value="alpha_hydroxyacid_oxid_FMN"/>
    <property type="match status" value="1"/>
</dbReference>
<dbReference type="PANTHER" id="PTHR10578">
    <property type="entry name" value="S -2-HYDROXY-ACID OXIDASE-RELATED"/>
    <property type="match status" value="1"/>
</dbReference>
<name>M1VB89_9SPHN</name>
<dbReference type="InterPro" id="IPR012133">
    <property type="entry name" value="Alpha-hydoxy_acid_DH_FMN"/>
</dbReference>
<dbReference type="InterPro" id="IPR037396">
    <property type="entry name" value="FMN_HAD"/>
</dbReference>
<keyword evidence="3 7" id="KW-0288">FMN</keyword>
<dbReference type="PIRSF" id="PIRSF000138">
    <property type="entry name" value="Al-hdrx_acd_dh"/>
    <property type="match status" value="1"/>
</dbReference>
<dbReference type="InterPro" id="IPR000262">
    <property type="entry name" value="FMN-dep_DH"/>
</dbReference>
<feature type="binding site" evidence="7">
    <location>
        <position position="285"/>
    </location>
    <ligand>
        <name>glyoxylate</name>
        <dbReference type="ChEBI" id="CHEBI:36655"/>
    </ligand>
</feature>
<dbReference type="FunFam" id="3.20.20.70:FF:000029">
    <property type="entry name" value="L-lactate dehydrogenase"/>
    <property type="match status" value="1"/>
</dbReference>
<feature type="active site" description="Proton acceptor" evidence="6">
    <location>
        <position position="282"/>
    </location>
</feature>
<organism evidence="9">
    <name type="scientific">Sphingomonas sp. KSM1</name>
    <dbReference type="NCBI Taxonomy" id="1228049"/>
    <lineage>
        <taxon>Bacteria</taxon>
        <taxon>Pseudomonadati</taxon>
        <taxon>Pseudomonadota</taxon>
        <taxon>Alphaproteobacteria</taxon>
        <taxon>Sphingomonadales</taxon>
        <taxon>Sphingomonadaceae</taxon>
        <taxon>Sphingomonas</taxon>
    </lineage>
</organism>